<proteinExistence type="predicted"/>
<dbReference type="InterPro" id="IPR000683">
    <property type="entry name" value="Gfo/Idh/MocA-like_OxRdtase_N"/>
</dbReference>
<dbReference type="InterPro" id="IPR055170">
    <property type="entry name" value="GFO_IDH_MocA-like_dom"/>
</dbReference>
<organism evidence="4">
    <name type="scientific">uncultured Thermomicrobiales bacterium</name>
    <dbReference type="NCBI Taxonomy" id="1645740"/>
    <lineage>
        <taxon>Bacteria</taxon>
        <taxon>Pseudomonadati</taxon>
        <taxon>Thermomicrobiota</taxon>
        <taxon>Thermomicrobia</taxon>
        <taxon>Thermomicrobiales</taxon>
        <taxon>environmental samples</taxon>
    </lineage>
</organism>
<evidence type="ECO:0000313" key="4">
    <source>
        <dbReference type="EMBL" id="CAA9552928.1"/>
    </source>
</evidence>
<evidence type="ECO:0000256" key="1">
    <source>
        <dbReference type="ARBA" id="ARBA00023002"/>
    </source>
</evidence>
<dbReference type="SUPFAM" id="SSF55347">
    <property type="entry name" value="Glyceraldehyde-3-phosphate dehydrogenase-like, C-terminal domain"/>
    <property type="match status" value="1"/>
</dbReference>
<gene>
    <name evidence="4" type="ORF">AVDCRST_MAG87-1007</name>
</gene>
<dbReference type="InterPro" id="IPR036291">
    <property type="entry name" value="NAD(P)-bd_dom_sf"/>
</dbReference>
<accession>A0A6J4UKB0</accession>
<dbReference type="GO" id="GO:0000166">
    <property type="term" value="F:nucleotide binding"/>
    <property type="evidence" value="ECO:0007669"/>
    <property type="project" value="InterPro"/>
</dbReference>
<dbReference type="SUPFAM" id="SSF51735">
    <property type="entry name" value="NAD(P)-binding Rossmann-fold domains"/>
    <property type="match status" value="1"/>
</dbReference>
<dbReference type="GO" id="GO:0016491">
    <property type="term" value="F:oxidoreductase activity"/>
    <property type="evidence" value="ECO:0007669"/>
    <property type="project" value="UniProtKB-KW"/>
</dbReference>
<dbReference type="PANTHER" id="PTHR43818:SF11">
    <property type="entry name" value="BCDNA.GH03377"/>
    <property type="match status" value="1"/>
</dbReference>
<dbReference type="EMBL" id="CADCWJ010000234">
    <property type="protein sequence ID" value="CAA9552928.1"/>
    <property type="molecule type" value="Genomic_DNA"/>
</dbReference>
<sequence length="389" mass="42376">MTEIGIGLVGYKFMGRAHSNAYRQVARFFDVDPQPVMRAICGRDETAVAEAARSMGWESTETDYHQLVNRSDIGLVDVSTPGYLHKDVVIAALEAGKHVLCEKPLANTLDEAAEMLAAARTAGTIAMVNFNYRRVPAVQLAKQLIDDGTLGEIRHWRAVYLQDWLVDPSVPLAWRLKKEFAGSGALGDIGAHILDLSQFLIGPVAEVVGTLKTYITQRPVEVAASGGSGLSWESGDEMGEVTVDDGTTFLARFENGASGSFEATRMALGRRNFNSFEINGSKGSIAFNLERLNELELYLGGDERGRQGFRTINVTESVHPYTGNWWPAGHIIGWEHTHTHVVKDLLDGIKSGTNPSPSFEDGYRCQAVLDAVERSAASGKWEAPVPTPA</sequence>
<evidence type="ECO:0000259" key="3">
    <source>
        <dbReference type="Pfam" id="PF22725"/>
    </source>
</evidence>
<evidence type="ECO:0000259" key="2">
    <source>
        <dbReference type="Pfam" id="PF01408"/>
    </source>
</evidence>
<dbReference type="AlphaFoldDB" id="A0A6J4UKB0"/>
<dbReference type="PANTHER" id="PTHR43818">
    <property type="entry name" value="BCDNA.GH03377"/>
    <property type="match status" value="1"/>
</dbReference>
<dbReference type="Pfam" id="PF01408">
    <property type="entry name" value="GFO_IDH_MocA"/>
    <property type="match status" value="1"/>
</dbReference>
<reference evidence="4" key="1">
    <citation type="submission" date="2020-02" db="EMBL/GenBank/DDBJ databases">
        <authorList>
            <person name="Meier V. D."/>
        </authorList>
    </citation>
    <scope>NUCLEOTIDE SEQUENCE</scope>
    <source>
        <strain evidence="4">AVDCRST_MAG87</strain>
    </source>
</reference>
<keyword evidence="1" id="KW-0560">Oxidoreductase</keyword>
<feature type="domain" description="Gfo/Idh/MocA-like oxidoreductase N-terminal" evidence="2">
    <location>
        <begin position="5"/>
        <end position="130"/>
    </location>
</feature>
<name>A0A6J4UKB0_9BACT</name>
<protein>
    <submittedName>
        <fullName evidence="4">Oxidoreductase</fullName>
    </submittedName>
</protein>
<dbReference type="Gene3D" id="3.40.50.720">
    <property type="entry name" value="NAD(P)-binding Rossmann-like Domain"/>
    <property type="match status" value="1"/>
</dbReference>
<dbReference type="Pfam" id="PF22725">
    <property type="entry name" value="GFO_IDH_MocA_C3"/>
    <property type="match status" value="1"/>
</dbReference>
<feature type="domain" description="GFO/IDH/MocA-like oxidoreductase" evidence="3">
    <location>
        <begin position="138"/>
        <end position="285"/>
    </location>
</feature>
<dbReference type="Gene3D" id="3.30.360.10">
    <property type="entry name" value="Dihydrodipicolinate Reductase, domain 2"/>
    <property type="match status" value="1"/>
</dbReference>
<dbReference type="InterPro" id="IPR050463">
    <property type="entry name" value="Gfo/Idh/MocA_oxidrdct_glycsds"/>
</dbReference>